<dbReference type="AlphaFoldDB" id="A1RTW2"/>
<dbReference type="PANTHER" id="PTHR42983">
    <property type="entry name" value="DINITROGENASE IRON-MOLYBDENUM COFACTOR PROTEIN-RELATED"/>
    <property type="match status" value="1"/>
</dbReference>
<evidence type="ECO:0000313" key="2">
    <source>
        <dbReference type="EMBL" id="ABL88394.1"/>
    </source>
</evidence>
<dbReference type="EMBL" id="CP000504">
    <property type="protein sequence ID" value="ABL88394.1"/>
    <property type="molecule type" value="Genomic_DNA"/>
</dbReference>
<sequence>MRILIPVNELKGLNSPISDEFGEAPYFLVVDGDRVESYKNDEVITGRGHRWEEILRLKPDVVITREIGRPAYYAFKARGVKIYLAEGATVVEALEKLKRGELKEFPLELVHEPRHVGESKFTSTKLQDSGK</sequence>
<dbReference type="KEGG" id="pis:Pisl_1229"/>
<dbReference type="InterPro" id="IPR036105">
    <property type="entry name" value="DiNase_FeMo-co_biosyn_sf"/>
</dbReference>
<gene>
    <name evidence="2" type="ordered locus">Pisl_1229</name>
</gene>
<dbReference type="Proteomes" id="UP000002595">
    <property type="component" value="Chromosome"/>
</dbReference>
<accession>A1RTW2</accession>
<dbReference type="GeneID" id="4618013"/>
<evidence type="ECO:0000313" key="3">
    <source>
        <dbReference type="Proteomes" id="UP000002595"/>
    </source>
</evidence>
<dbReference type="Pfam" id="PF02579">
    <property type="entry name" value="Nitro_FeMo-Co"/>
    <property type="match status" value="1"/>
</dbReference>
<keyword evidence="3" id="KW-1185">Reference proteome</keyword>
<dbReference type="STRING" id="384616.Pisl_1229"/>
<dbReference type="PANTHER" id="PTHR42983:SF1">
    <property type="entry name" value="IRON-MOLYBDENUM PROTEIN"/>
    <property type="match status" value="1"/>
</dbReference>
<dbReference type="InterPro" id="IPR003731">
    <property type="entry name" value="Di-Nase_FeMo-co_biosynth"/>
</dbReference>
<evidence type="ECO:0000259" key="1">
    <source>
        <dbReference type="Pfam" id="PF02579"/>
    </source>
</evidence>
<dbReference type="HOGENOM" id="CLU_104194_2_1_2"/>
<organism evidence="2 3">
    <name type="scientific">Pyrobaculum islandicum (strain DSM 4184 / JCM 9189 / GEO3)</name>
    <dbReference type="NCBI Taxonomy" id="384616"/>
    <lineage>
        <taxon>Archaea</taxon>
        <taxon>Thermoproteota</taxon>
        <taxon>Thermoprotei</taxon>
        <taxon>Thermoproteales</taxon>
        <taxon>Thermoproteaceae</taxon>
        <taxon>Pyrobaculum</taxon>
    </lineage>
</organism>
<dbReference type="SUPFAM" id="SSF53146">
    <property type="entry name" value="Nitrogenase accessory factor-like"/>
    <property type="match status" value="1"/>
</dbReference>
<dbReference type="RefSeq" id="WP_011762969.1">
    <property type="nucleotide sequence ID" value="NC_008701.1"/>
</dbReference>
<name>A1RTW2_PYRIL</name>
<reference evidence="2" key="1">
    <citation type="submission" date="2006-12" db="EMBL/GenBank/DDBJ databases">
        <title>Complete sequence of Pyrobaculum islandicum DSM 4184.</title>
        <authorList>
            <person name="Copeland A."/>
            <person name="Lucas S."/>
            <person name="Lapidus A."/>
            <person name="Barry K."/>
            <person name="Detter J.C."/>
            <person name="Glavina del Rio T."/>
            <person name="Dalin E."/>
            <person name="Tice H."/>
            <person name="Pitluck S."/>
            <person name="Meincke L."/>
            <person name="Brettin T."/>
            <person name="Bruce D."/>
            <person name="Han C."/>
            <person name="Tapia R."/>
            <person name="Gilna P."/>
            <person name="Schmutz J."/>
            <person name="Larimer F."/>
            <person name="Land M."/>
            <person name="Hauser L."/>
            <person name="Kyrpides N."/>
            <person name="Mikhailova N."/>
            <person name="Cozen A.E."/>
            <person name="Fitz-Gibbon S.T."/>
            <person name="House C.H."/>
            <person name="Saltikov C."/>
            <person name="Lowe T."/>
            <person name="Richardson P."/>
        </authorList>
    </citation>
    <scope>NUCLEOTIDE SEQUENCE [LARGE SCALE GENOMIC DNA]</scope>
    <source>
        <strain evidence="2">DSM 4184</strain>
    </source>
</reference>
<proteinExistence type="predicted"/>
<dbReference type="eggNOG" id="arCOG02734">
    <property type="taxonomic scope" value="Archaea"/>
</dbReference>
<dbReference type="OrthoDB" id="25911at2157"/>
<feature type="domain" description="Dinitrogenase iron-molybdenum cofactor biosynthesis" evidence="1">
    <location>
        <begin position="14"/>
        <end position="98"/>
    </location>
</feature>
<protein>
    <submittedName>
        <fullName evidence="2">Dinitrogenase iron-molybdenum cofactor biosynthesis protein</fullName>
    </submittedName>
</protein>
<dbReference type="Gene3D" id="3.30.420.130">
    <property type="entry name" value="Dinitrogenase iron-molybdenum cofactor biosynthesis domain"/>
    <property type="match status" value="1"/>
</dbReference>